<dbReference type="RefSeq" id="XP_065458435.1">
    <property type="nucleotide sequence ID" value="XM_065602363.1"/>
</dbReference>
<sequence length="105" mass="12143">MSLLGVRSDKMSKQPAQRLDNNLDVPTGNVRRPLSNLETFPRWLLVFFTAWTLISLLAWFVLERYHGRSFMPSEMSLPQMFIVYGAASAGANGSWKLVRQWRGYY</sequence>
<accession>A0ABZ0NGA0</accession>
<dbReference type="Proteomes" id="UP001302367">
    <property type="component" value="Chromosome 2"/>
</dbReference>
<feature type="region of interest" description="Disordered" evidence="1">
    <location>
        <begin position="1"/>
        <end position="24"/>
    </location>
</feature>
<protein>
    <submittedName>
        <fullName evidence="3">Uncharacterized protein</fullName>
    </submittedName>
</protein>
<evidence type="ECO:0000256" key="1">
    <source>
        <dbReference type="SAM" id="MobiDB-lite"/>
    </source>
</evidence>
<evidence type="ECO:0000313" key="4">
    <source>
        <dbReference type="Proteomes" id="UP001302367"/>
    </source>
</evidence>
<reference evidence="3 4" key="1">
    <citation type="submission" date="2023-09" db="EMBL/GenBank/DDBJ databases">
        <title>Complete-Gapless Cercospora beticola genome.</title>
        <authorList>
            <person name="Wyatt N.A."/>
            <person name="Spanner R.E."/>
            <person name="Bolton M.D."/>
        </authorList>
    </citation>
    <scope>NUCLEOTIDE SEQUENCE [LARGE SCALE GENOMIC DNA]</scope>
    <source>
        <strain evidence="3">Cb09-40</strain>
    </source>
</reference>
<gene>
    <name evidence="3" type="ORF">RHO25_003169</name>
</gene>
<keyword evidence="2" id="KW-1133">Transmembrane helix</keyword>
<dbReference type="GeneID" id="90643940"/>
<keyword evidence="2" id="KW-0812">Transmembrane</keyword>
<dbReference type="EMBL" id="CP134185">
    <property type="protein sequence ID" value="WPA98557.1"/>
    <property type="molecule type" value="Genomic_DNA"/>
</dbReference>
<keyword evidence="2" id="KW-0472">Membrane</keyword>
<evidence type="ECO:0000256" key="2">
    <source>
        <dbReference type="SAM" id="Phobius"/>
    </source>
</evidence>
<feature type="transmembrane region" description="Helical" evidence="2">
    <location>
        <begin position="43"/>
        <end position="62"/>
    </location>
</feature>
<proteinExistence type="predicted"/>
<keyword evidence="4" id="KW-1185">Reference proteome</keyword>
<evidence type="ECO:0000313" key="3">
    <source>
        <dbReference type="EMBL" id="WPA98557.1"/>
    </source>
</evidence>
<organism evidence="3 4">
    <name type="scientific">Cercospora beticola</name>
    <name type="common">Sugarbeet leaf spot fungus</name>
    <dbReference type="NCBI Taxonomy" id="122368"/>
    <lineage>
        <taxon>Eukaryota</taxon>
        <taxon>Fungi</taxon>
        <taxon>Dikarya</taxon>
        <taxon>Ascomycota</taxon>
        <taxon>Pezizomycotina</taxon>
        <taxon>Dothideomycetes</taxon>
        <taxon>Dothideomycetidae</taxon>
        <taxon>Mycosphaerellales</taxon>
        <taxon>Mycosphaerellaceae</taxon>
        <taxon>Cercospora</taxon>
    </lineage>
</organism>
<name>A0ABZ0NGA0_CERBT</name>